<accession>A0A6H5GEV4</accession>
<dbReference type="EMBL" id="CADCXU010011892">
    <property type="protein sequence ID" value="CAB0002034.1"/>
    <property type="molecule type" value="Genomic_DNA"/>
</dbReference>
<keyword evidence="1" id="KW-1133">Transmembrane helix</keyword>
<organism evidence="2 3">
    <name type="scientific">Nesidiocoris tenuis</name>
    <dbReference type="NCBI Taxonomy" id="355587"/>
    <lineage>
        <taxon>Eukaryota</taxon>
        <taxon>Metazoa</taxon>
        <taxon>Ecdysozoa</taxon>
        <taxon>Arthropoda</taxon>
        <taxon>Hexapoda</taxon>
        <taxon>Insecta</taxon>
        <taxon>Pterygota</taxon>
        <taxon>Neoptera</taxon>
        <taxon>Paraneoptera</taxon>
        <taxon>Hemiptera</taxon>
        <taxon>Heteroptera</taxon>
        <taxon>Panheteroptera</taxon>
        <taxon>Cimicomorpha</taxon>
        <taxon>Miridae</taxon>
        <taxon>Dicyphina</taxon>
        <taxon>Nesidiocoris</taxon>
    </lineage>
</organism>
<evidence type="ECO:0000313" key="2">
    <source>
        <dbReference type="EMBL" id="CAB0002034.1"/>
    </source>
</evidence>
<dbReference type="Proteomes" id="UP000479000">
    <property type="component" value="Unassembled WGS sequence"/>
</dbReference>
<name>A0A6H5GEV4_9HEMI</name>
<sequence length="54" mass="6368">MTSPKRLERELIDWIKFLAELIYGLVLTVFYIIKEIIDLTVPPRQKSLQGEHVL</sequence>
<evidence type="ECO:0000256" key="1">
    <source>
        <dbReference type="SAM" id="Phobius"/>
    </source>
</evidence>
<keyword evidence="1" id="KW-0812">Transmembrane</keyword>
<protein>
    <submittedName>
        <fullName evidence="2">Uncharacterized protein</fullName>
    </submittedName>
</protein>
<reference evidence="2 3" key="1">
    <citation type="submission" date="2020-02" db="EMBL/GenBank/DDBJ databases">
        <authorList>
            <person name="Ferguson B K."/>
        </authorList>
    </citation>
    <scope>NUCLEOTIDE SEQUENCE [LARGE SCALE GENOMIC DNA]</scope>
</reference>
<feature type="transmembrane region" description="Helical" evidence="1">
    <location>
        <begin position="12"/>
        <end position="33"/>
    </location>
</feature>
<keyword evidence="1" id="KW-0472">Membrane</keyword>
<keyword evidence="3" id="KW-1185">Reference proteome</keyword>
<proteinExistence type="predicted"/>
<feature type="non-terminal residue" evidence="2">
    <location>
        <position position="54"/>
    </location>
</feature>
<evidence type="ECO:0000313" key="3">
    <source>
        <dbReference type="Proteomes" id="UP000479000"/>
    </source>
</evidence>
<dbReference type="AlphaFoldDB" id="A0A6H5GEV4"/>
<dbReference type="OrthoDB" id="5840532at2759"/>
<gene>
    <name evidence="2" type="ORF">NTEN_LOCUS7821</name>
</gene>